<comment type="subcellular location">
    <subcellularLocation>
        <location evidence="1">Membrane</location>
    </subcellularLocation>
</comment>
<proteinExistence type="predicted"/>
<name>A0AAN9E8U7_CROPI</name>
<dbReference type="Proteomes" id="UP001372338">
    <property type="component" value="Unassembled WGS sequence"/>
</dbReference>
<dbReference type="EMBL" id="JAYWIO010000007">
    <property type="protein sequence ID" value="KAK7250712.1"/>
    <property type="molecule type" value="Genomic_DNA"/>
</dbReference>
<evidence type="ECO:0000313" key="4">
    <source>
        <dbReference type="EMBL" id="KAK7250712.1"/>
    </source>
</evidence>
<organism evidence="4 5">
    <name type="scientific">Crotalaria pallida</name>
    <name type="common">Smooth rattlebox</name>
    <name type="synonym">Crotalaria striata</name>
    <dbReference type="NCBI Taxonomy" id="3830"/>
    <lineage>
        <taxon>Eukaryota</taxon>
        <taxon>Viridiplantae</taxon>
        <taxon>Streptophyta</taxon>
        <taxon>Embryophyta</taxon>
        <taxon>Tracheophyta</taxon>
        <taxon>Spermatophyta</taxon>
        <taxon>Magnoliopsida</taxon>
        <taxon>eudicotyledons</taxon>
        <taxon>Gunneridae</taxon>
        <taxon>Pentapetalae</taxon>
        <taxon>rosids</taxon>
        <taxon>fabids</taxon>
        <taxon>Fabales</taxon>
        <taxon>Fabaceae</taxon>
        <taxon>Papilionoideae</taxon>
        <taxon>50 kb inversion clade</taxon>
        <taxon>genistoids sensu lato</taxon>
        <taxon>core genistoids</taxon>
        <taxon>Crotalarieae</taxon>
        <taxon>Crotalaria</taxon>
    </lineage>
</organism>
<reference evidence="4 5" key="1">
    <citation type="submission" date="2024-01" db="EMBL/GenBank/DDBJ databases">
        <title>The genomes of 5 underutilized Papilionoideae crops provide insights into root nodulation and disease resistanc.</title>
        <authorList>
            <person name="Yuan L."/>
        </authorList>
    </citation>
    <scope>NUCLEOTIDE SEQUENCE [LARGE SCALE GENOMIC DNA]</scope>
    <source>
        <strain evidence="4">ZHUSHIDOU_FW_LH</strain>
        <tissue evidence="4">Leaf</tissue>
    </source>
</reference>
<evidence type="ECO:0008006" key="6">
    <source>
        <dbReference type="Google" id="ProtNLM"/>
    </source>
</evidence>
<dbReference type="PANTHER" id="PTHR31234">
    <property type="entry name" value="LATE EMBRYOGENESIS ABUNDANT (LEA) HYDROXYPROLINE-RICH GLYCOPROTEIN FAMILY"/>
    <property type="match status" value="1"/>
</dbReference>
<keyword evidence="2 3" id="KW-0472">Membrane</keyword>
<keyword evidence="5" id="KW-1185">Reference proteome</keyword>
<protein>
    <recommendedName>
        <fullName evidence="6">Late embryogenesis abundant protein LEA-2 subgroup domain-containing protein</fullName>
    </recommendedName>
</protein>
<feature type="transmembrane region" description="Helical" evidence="3">
    <location>
        <begin position="20"/>
        <end position="49"/>
    </location>
</feature>
<gene>
    <name evidence="4" type="ORF">RIF29_33321</name>
</gene>
<evidence type="ECO:0000256" key="2">
    <source>
        <dbReference type="ARBA" id="ARBA00023136"/>
    </source>
</evidence>
<dbReference type="InterPro" id="IPR044839">
    <property type="entry name" value="NDR1-like"/>
</dbReference>
<dbReference type="PANTHER" id="PTHR31234:SF66">
    <property type="entry name" value="LATE EMBRYOGENESIS ABUNDANT PROTEIN"/>
    <property type="match status" value="1"/>
</dbReference>
<sequence length="204" mass="23067">MHPKFKRKLATGRHDRTNPLIWLIAVLCTIIAIAVVIAGIAVFIAYLVIHPRIPTISVTNAHLDLLKNDYAGLLQTQLTIVLRAQNGNMKAHATFSYMRFNISYQGQDIAVLVADPFEVPKNTSKDLNYVIQSSSIPLTPDQMEKVDDSWKKNEISFNLRGYARTRWRVGPIDSFKFLAHLTCDLKFHPLNGTYIPSRCTSKSK</sequence>
<dbReference type="AlphaFoldDB" id="A0AAN9E8U7"/>
<keyword evidence="3" id="KW-0812">Transmembrane</keyword>
<evidence type="ECO:0000313" key="5">
    <source>
        <dbReference type="Proteomes" id="UP001372338"/>
    </source>
</evidence>
<keyword evidence="3" id="KW-1133">Transmembrane helix</keyword>
<dbReference type="GO" id="GO:0005886">
    <property type="term" value="C:plasma membrane"/>
    <property type="evidence" value="ECO:0007669"/>
    <property type="project" value="TreeGrafter"/>
</dbReference>
<evidence type="ECO:0000256" key="1">
    <source>
        <dbReference type="ARBA" id="ARBA00004370"/>
    </source>
</evidence>
<comment type="caution">
    <text evidence="4">The sequence shown here is derived from an EMBL/GenBank/DDBJ whole genome shotgun (WGS) entry which is preliminary data.</text>
</comment>
<accession>A0AAN9E8U7</accession>
<evidence type="ECO:0000256" key="3">
    <source>
        <dbReference type="SAM" id="Phobius"/>
    </source>
</evidence>
<dbReference type="GO" id="GO:0098542">
    <property type="term" value="P:defense response to other organism"/>
    <property type="evidence" value="ECO:0007669"/>
    <property type="project" value="InterPro"/>
</dbReference>